<dbReference type="Gene3D" id="1.10.1200.10">
    <property type="entry name" value="ACP-like"/>
    <property type="match status" value="1"/>
</dbReference>
<dbReference type="RefSeq" id="WP_123358968.1">
    <property type="nucleotide sequence ID" value="NZ_MOBM01000020.1"/>
</dbReference>
<name>A0A423HP31_9PSED</name>
<proteinExistence type="predicted"/>
<evidence type="ECO:0000313" key="2">
    <source>
        <dbReference type="Proteomes" id="UP000284002"/>
    </source>
</evidence>
<sequence length="89" mass="9866">MNHDRLLNELSGILGELEITDGQPRPADFDLRTSENFDSMSLTMFVCAIEDHYKISLSLSELSEAGTRLANVMNLIINKLALVRVEASA</sequence>
<reference evidence="1 2" key="1">
    <citation type="submission" date="2016-10" db="EMBL/GenBank/DDBJ databases">
        <title>Comparative genome analysis of multiple Pseudomonas spp. focuses on biocontrol and plant growth promoting traits.</title>
        <authorList>
            <person name="Tao X.-Y."/>
            <person name="Taylor C.G."/>
        </authorList>
    </citation>
    <scope>NUCLEOTIDE SEQUENCE [LARGE SCALE GENOMIC DNA]</scope>
    <source>
        <strain evidence="1 2">36C6</strain>
    </source>
</reference>
<accession>A0A423HP31</accession>
<evidence type="ECO:0008006" key="3">
    <source>
        <dbReference type="Google" id="ProtNLM"/>
    </source>
</evidence>
<dbReference type="SUPFAM" id="SSF47336">
    <property type="entry name" value="ACP-like"/>
    <property type="match status" value="1"/>
</dbReference>
<dbReference type="InterPro" id="IPR036736">
    <property type="entry name" value="ACP-like_sf"/>
</dbReference>
<dbReference type="Proteomes" id="UP000284002">
    <property type="component" value="Unassembled WGS sequence"/>
</dbReference>
<comment type="caution">
    <text evidence="1">The sequence shown here is derived from an EMBL/GenBank/DDBJ whole genome shotgun (WGS) entry which is preliminary data.</text>
</comment>
<dbReference type="AlphaFoldDB" id="A0A423HP31"/>
<organism evidence="1 2">
    <name type="scientific">Pseudomonas frederiksbergensis</name>
    <dbReference type="NCBI Taxonomy" id="104087"/>
    <lineage>
        <taxon>Bacteria</taxon>
        <taxon>Pseudomonadati</taxon>
        <taxon>Pseudomonadota</taxon>
        <taxon>Gammaproteobacteria</taxon>
        <taxon>Pseudomonadales</taxon>
        <taxon>Pseudomonadaceae</taxon>
        <taxon>Pseudomonas</taxon>
    </lineage>
</organism>
<evidence type="ECO:0000313" key="1">
    <source>
        <dbReference type="EMBL" id="RON14946.1"/>
    </source>
</evidence>
<protein>
    <recommendedName>
        <fullName evidence="3">Carrier domain-containing protein</fullName>
    </recommendedName>
</protein>
<dbReference type="EMBL" id="MOBM01000020">
    <property type="protein sequence ID" value="RON14946.1"/>
    <property type="molecule type" value="Genomic_DNA"/>
</dbReference>
<gene>
    <name evidence="1" type="ORF">BK662_15740</name>
</gene>